<protein>
    <recommendedName>
        <fullName evidence="4">DUF2140 domain-containing protein</fullName>
    </recommendedName>
</protein>
<proteinExistence type="predicted"/>
<dbReference type="InterPro" id="IPR018672">
    <property type="entry name" value="DUF2140"/>
</dbReference>
<name>A0A9Q5JGK6_9LACT</name>
<dbReference type="AlphaFoldDB" id="A0A9Q5JGK6"/>
<gene>
    <name evidence="2" type="ORF">BG262_02650</name>
</gene>
<keyword evidence="3" id="KW-1185">Reference proteome</keyword>
<comment type="caution">
    <text evidence="2">The sequence shown here is derived from an EMBL/GenBank/DDBJ whole genome shotgun (WGS) entry which is preliminary data.</text>
</comment>
<evidence type="ECO:0000313" key="3">
    <source>
        <dbReference type="Proteomes" id="UP000177273"/>
    </source>
</evidence>
<dbReference type="Proteomes" id="UP000177273">
    <property type="component" value="Unassembled WGS sequence"/>
</dbReference>
<keyword evidence="1" id="KW-0812">Transmembrane</keyword>
<keyword evidence="1" id="KW-0472">Membrane</keyword>
<organism evidence="2 3">
    <name type="scientific">Floricoccus penangensis</name>
    <dbReference type="NCBI Taxonomy" id="1859475"/>
    <lineage>
        <taxon>Bacteria</taxon>
        <taxon>Bacillati</taxon>
        <taxon>Bacillota</taxon>
        <taxon>Bacilli</taxon>
        <taxon>Lactobacillales</taxon>
        <taxon>Streptococcaceae</taxon>
        <taxon>Floricoccus</taxon>
    </lineage>
</organism>
<keyword evidence="1" id="KW-1133">Transmembrane helix</keyword>
<dbReference type="Pfam" id="PF09911">
    <property type="entry name" value="DUF2140"/>
    <property type="match status" value="1"/>
</dbReference>
<evidence type="ECO:0000256" key="1">
    <source>
        <dbReference type="SAM" id="Phobius"/>
    </source>
</evidence>
<feature type="transmembrane region" description="Helical" evidence="1">
    <location>
        <begin position="12"/>
        <end position="34"/>
    </location>
</feature>
<evidence type="ECO:0008006" key="4">
    <source>
        <dbReference type="Google" id="ProtNLM"/>
    </source>
</evidence>
<evidence type="ECO:0000313" key="2">
    <source>
        <dbReference type="EMBL" id="OFI46946.1"/>
    </source>
</evidence>
<dbReference type="EMBL" id="MKIQ01000027">
    <property type="protein sequence ID" value="OFI46946.1"/>
    <property type="molecule type" value="Genomic_DNA"/>
</dbReference>
<accession>A0A9Q5JGK6</accession>
<reference evidence="3" key="1">
    <citation type="submission" date="2016-09" db="EMBL/GenBank/DDBJ databases">
        <title>Draft genome sequence of a novel species of the family Streptococcaceae isolated from flowers.</title>
        <authorList>
            <person name="Chuah L.-O."/>
            <person name="Yap K.-P."/>
            <person name="Thong K.L."/>
            <person name="Liong M.T."/>
            <person name="Ahmad R."/>
            <person name="Rusul G."/>
        </authorList>
    </citation>
    <scope>NUCLEOTIDE SEQUENCE [LARGE SCALE GENOMIC DNA]</scope>
    <source>
        <strain evidence="3">HibF3</strain>
    </source>
</reference>
<sequence length="197" mass="22448">MSKDKKINWWKYLFIALLTINIIFVGSIAGKIFMGYNSNVNPKIEEKHELDVANKVAKIEMTSSQVNNLVNSYLKDFQTSKMKYNFYLGDVATFTGTYKFLFMNIPLSITFTPLAMDNGDIELKVENISAGSINLPKDKALDYIKSTYDFPSFVSINGQKEKVTIALAQMELPNNFLVEVDQIDLKNEKLSFNLLQK</sequence>